<feature type="modified residue" description="4-aspartylphosphate" evidence="2">
    <location>
        <position position="64"/>
    </location>
</feature>
<dbReference type="InterPro" id="IPR001789">
    <property type="entry name" value="Sig_transdc_resp-reg_receiver"/>
</dbReference>
<dbReference type="EMBL" id="CP089982">
    <property type="protein sequence ID" value="WXA94226.1"/>
    <property type="molecule type" value="Genomic_DNA"/>
</dbReference>
<dbReference type="Proteomes" id="UP001379533">
    <property type="component" value="Chromosome"/>
</dbReference>
<organism evidence="4 5">
    <name type="scientific">Pendulispora brunnea</name>
    <dbReference type="NCBI Taxonomy" id="2905690"/>
    <lineage>
        <taxon>Bacteria</taxon>
        <taxon>Pseudomonadati</taxon>
        <taxon>Myxococcota</taxon>
        <taxon>Myxococcia</taxon>
        <taxon>Myxococcales</taxon>
        <taxon>Sorangiineae</taxon>
        <taxon>Pendulisporaceae</taxon>
        <taxon>Pendulispora</taxon>
    </lineage>
</organism>
<dbReference type="PANTHER" id="PTHR44591">
    <property type="entry name" value="STRESS RESPONSE REGULATOR PROTEIN 1"/>
    <property type="match status" value="1"/>
</dbReference>
<evidence type="ECO:0000256" key="1">
    <source>
        <dbReference type="ARBA" id="ARBA00022553"/>
    </source>
</evidence>
<dbReference type="InterPro" id="IPR011006">
    <property type="entry name" value="CheY-like_superfamily"/>
</dbReference>
<feature type="domain" description="Response regulatory" evidence="3">
    <location>
        <begin position="14"/>
        <end position="145"/>
    </location>
</feature>
<proteinExistence type="predicted"/>
<protein>
    <submittedName>
        <fullName evidence="4">Response regulator</fullName>
    </submittedName>
</protein>
<dbReference type="SUPFAM" id="SSF52172">
    <property type="entry name" value="CheY-like"/>
    <property type="match status" value="1"/>
</dbReference>
<dbReference type="InterPro" id="IPR050595">
    <property type="entry name" value="Bact_response_regulator"/>
</dbReference>
<gene>
    <name evidence="4" type="ORF">LZC95_48250</name>
</gene>
<dbReference type="Pfam" id="PF00072">
    <property type="entry name" value="Response_reg"/>
    <property type="match status" value="1"/>
</dbReference>
<evidence type="ECO:0000256" key="2">
    <source>
        <dbReference type="PROSITE-ProRule" id="PRU00169"/>
    </source>
</evidence>
<dbReference type="SMART" id="SM00448">
    <property type="entry name" value="REC"/>
    <property type="match status" value="1"/>
</dbReference>
<keyword evidence="5" id="KW-1185">Reference proteome</keyword>
<evidence type="ECO:0000259" key="3">
    <source>
        <dbReference type="PROSITE" id="PS50110"/>
    </source>
</evidence>
<keyword evidence="1 2" id="KW-0597">Phosphoprotein</keyword>
<reference evidence="4 5" key="1">
    <citation type="submission" date="2021-12" db="EMBL/GenBank/DDBJ databases">
        <title>Discovery of the Pendulisporaceae a myxobacterial family with distinct sporulation behavior and unique specialized metabolism.</title>
        <authorList>
            <person name="Garcia R."/>
            <person name="Popoff A."/>
            <person name="Bader C.D."/>
            <person name="Loehr J."/>
            <person name="Walesch S."/>
            <person name="Walt C."/>
            <person name="Boldt J."/>
            <person name="Bunk B."/>
            <person name="Haeckl F.J.F.P.J."/>
            <person name="Gunesch A.P."/>
            <person name="Birkelbach J."/>
            <person name="Nuebel U."/>
            <person name="Pietschmann T."/>
            <person name="Bach T."/>
            <person name="Mueller R."/>
        </authorList>
    </citation>
    <scope>NUCLEOTIDE SEQUENCE [LARGE SCALE GENOMIC DNA]</scope>
    <source>
        <strain evidence="4 5">MSr12523</strain>
    </source>
</reference>
<dbReference type="RefSeq" id="WP_394844828.1">
    <property type="nucleotide sequence ID" value="NZ_CP089982.1"/>
</dbReference>
<evidence type="ECO:0000313" key="5">
    <source>
        <dbReference type="Proteomes" id="UP001379533"/>
    </source>
</evidence>
<name>A0ABZ2K6A3_9BACT</name>
<sequence>MQSGPEGGRQTRPCVLYVDDDASNLAAARLLLEERYELLEAENDEQACTCLKREGERLGMILMDIQLKRSQLDGIALVKLIRGKLDRASLPCYALDVPVLLTPVIFLTAYGQLYPREELLRAGGAEIAIKPVDFIKLSNAMTRYFVRQTLGHLE</sequence>
<dbReference type="PANTHER" id="PTHR44591:SF3">
    <property type="entry name" value="RESPONSE REGULATORY DOMAIN-CONTAINING PROTEIN"/>
    <property type="match status" value="1"/>
</dbReference>
<accession>A0ABZ2K6A3</accession>
<dbReference type="PROSITE" id="PS50110">
    <property type="entry name" value="RESPONSE_REGULATORY"/>
    <property type="match status" value="1"/>
</dbReference>
<evidence type="ECO:0000313" key="4">
    <source>
        <dbReference type="EMBL" id="WXA94226.1"/>
    </source>
</evidence>
<dbReference type="Gene3D" id="3.40.50.2300">
    <property type="match status" value="1"/>
</dbReference>